<accession>A0A8S9Z883</accession>
<dbReference type="AlphaFoldDB" id="A0A8S9Z883"/>
<dbReference type="Proteomes" id="UP000605970">
    <property type="component" value="Unassembled WGS sequence"/>
</dbReference>
<comment type="caution">
    <text evidence="1">The sequence shown here is derived from an EMBL/GenBank/DDBJ whole genome shotgun (WGS) entry which is preliminary data.</text>
</comment>
<feature type="non-terminal residue" evidence="1">
    <location>
        <position position="1"/>
    </location>
</feature>
<keyword evidence="2" id="KW-1185">Reference proteome</keyword>
<organism evidence="1 2">
    <name type="scientific">Meloidogyne graminicola</name>
    <dbReference type="NCBI Taxonomy" id="189291"/>
    <lineage>
        <taxon>Eukaryota</taxon>
        <taxon>Metazoa</taxon>
        <taxon>Ecdysozoa</taxon>
        <taxon>Nematoda</taxon>
        <taxon>Chromadorea</taxon>
        <taxon>Rhabditida</taxon>
        <taxon>Tylenchina</taxon>
        <taxon>Tylenchomorpha</taxon>
        <taxon>Tylenchoidea</taxon>
        <taxon>Meloidogynidae</taxon>
        <taxon>Meloidogyninae</taxon>
        <taxon>Meloidogyne</taxon>
    </lineage>
</organism>
<proteinExistence type="predicted"/>
<sequence length="157" mass="18783">MNFFDSISSYFILFNKKLDYKNNWRADINFYKNNIDGLISINLINNKLKEYNNKLIIFINNFKNFYQITIIDLIKLVNEDLDKAVSIVLNINLKPEKIIPLEEIIINLILKDSFNKFIFDQITSFLIKNTENELNNLITNIYKLFYYSILFNKITKM</sequence>
<dbReference type="EMBL" id="JABEBT010000147">
    <property type="protein sequence ID" value="KAF7629188.1"/>
    <property type="molecule type" value="Genomic_DNA"/>
</dbReference>
<name>A0A8S9Z883_9BILA</name>
<reference evidence="1" key="1">
    <citation type="journal article" date="2020" name="Ecol. Evol.">
        <title>Genome structure and content of the rice root-knot nematode (Meloidogyne graminicola).</title>
        <authorList>
            <person name="Phan N.T."/>
            <person name="Danchin E.G.J."/>
            <person name="Klopp C."/>
            <person name="Perfus-Barbeoch L."/>
            <person name="Kozlowski D.K."/>
            <person name="Koutsovoulos G.D."/>
            <person name="Lopez-Roques C."/>
            <person name="Bouchez O."/>
            <person name="Zahm M."/>
            <person name="Besnard G."/>
            <person name="Bellafiore S."/>
        </authorList>
    </citation>
    <scope>NUCLEOTIDE SEQUENCE</scope>
    <source>
        <strain evidence="1">VN-18</strain>
    </source>
</reference>
<evidence type="ECO:0000313" key="1">
    <source>
        <dbReference type="EMBL" id="KAF7629188.1"/>
    </source>
</evidence>
<protein>
    <submittedName>
        <fullName evidence="1">Uncharacterized protein</fullName>
    </submittedName>
</protein>
<gene>
    <name evidence="1" type="ORF">Mgra_00009298</name>
</gene>
<evidence type="ECO:0000313" key="2">
    <source>
        <dbReference type="Proteomes" id="UP000605970"/>
    </source>
</evidence>